<accession>A0ACD3AHR5</accession>
<gene>
    <name evidence="1" type="ORF">BDN72DRAFT_845761</name>
</gene>
<reference evidence="1 2" key="1">
    <citation type="journal article" date="2019" name="Nat. Ecol. Evol.">
        <title>Megaphylogeny resolves global patterns of mushroom evolution.</title>
        <authorList>
            <person name="Varga T."/>
            <person name="Krizsan K."/>
            <person name="Foldi C."/>
            <person name="Dima B."/>
            <person name="Sanchez-Garcia M."/>
            <person name="Sanchez-Ramirez S."/>
            <person name="Szollosi G.J."/>
            <person name="Szarkandi J.G."/>
            <person name="Papp V."/>
            <person name="Albert L."/>
            <person name="Andreopoulos W."/>
            <person name="Angelini C."/>
            <person name="Antonin V."/>
            <person name="Barry K.W."/>
            <person name="Bougher N.L."/>
            <person name="Buchanan P."/>
            <person name="Buyck B."/>
            <person name="Bense V."/>
            <person name="Catcheside P."/>
            <person name="Chovatia M."/>
            <person name="Cooper J."/>
            <person name="Damon W."/>
            <person name="Desjardin D."/>
            <person name="Finy P."/>
            <person name="Geml J."/>
            <person name="Haridas S."/>
            <person name="Hughes K."/>
            <person name="Justo A."/>
            <person name="Karasinski D."/>
            <person name="Kautmanova I."/>
            <person name="Kiss B."/>
            <person name="Kocsube S."/>
            <person name="Kotiranta H."/>
            <person name="LaButti K.M."/>
            <person name="Lechner B.E."/>
            <person name="Liimatainen K."/>
            <person name="Lipzen A."/>
            <person name="Lukacs Z."/>
            <person name="Mihaltcheva S."/>
            <person name="Morgado L.N."/>
            <person name="Niskanen T."/>
            <person name="Noordeloos M.E."/>
            <person name="Ohm R.A."/>
            <person name="Ortiz-Santana B."/>
            <person name="Ovrebo C."/>
            <person name="Racz N."/>
            <person name="Riley R."/>
            <person name="Savchenko A."/>
            <person name="Shiryaev A."/>
            <person name="Soop K."/>
            <person name="Spirin V."/>
            <person name="Szebenyi C."/>
            <person name="Tomsovsky M."/>
            <person name="Tulloss R.E."/>
            <person name="Uehling J."/>
            <person name="Grigoriev I.V."/>
            <person name="Vagvolgyi C."/>
            <person name="Papp T."/>
            <person name="Martin F.M."/>
            <person name="Miettinen O."/>
            <person name="Hibbett D.S."/>
            <person name="Nagy L.G."/>
        </authorList>
    </citation>
    <scope>NUCLEOTIDE SEQUENCE [LARGE SCALE GENOMIC DNA]</scope>
    <source>
        <strain evidence="1 2">NL-1719</strain>
    </source>
</reference>
<evidence type="ECO:0000313" key="1">
    <source>
        <dbReference type="EMBL" id="TFK65290.1"/>
    </source>
</evidence>
<name>A0ACD3AHR5_9AGAR</name>
<dbReference type="EMBL" id="ML208442">
    <property type="protein sequence ID" value="TFK65290.1"/>
    <property type="molecule type" value="Genomic_DNA"/>
</dbReference>
<protein>
    <submittedName>
        <fullName evidence="1">Uncharacterized protein</fullName>
    </submittedName>
</protein>
<organism evidence="1 2">
    <name type="scientific">Pluteus cervinus</name>
    <dbReference type="NCBI Taxonomy" id="181527"/>
    <lineage>
        <taxon>Eukaryota</taxon>
        <taxon>Fungi</taxon>
        <taxon>Dikarya</taxon>
        <taxon>Basidiomycota</taxon>
        <taxon>Agaricomycotina</taxon>
        <taxon>Agaricomycetes</taxon>
        <taxon>Agaricomycetidae</taxon>
        <taxon>Agaricales</taxon>
        <taxon>Pluteineae</taxon>
        <taxon>Pluteaceae</taxon>
        <taxon>Pluteus</taxon>
    </lineage>
</organism>
<proteinExistence type="predicted"/>
<keyword evidence="2" id="KW-1185">Reference proteome</keyword>
<dbReference type="Proteomes" id="UP000308600">
    <property type="component" value="Unassembled WGS sequence"/>
</dbReference>
<evidence type="ECO:0000313" key="2">
    <source>
        <dbReference type="Proteomes" id="UP000308600"/>
    </source>
</evidence>
<sequence>MAAFPVLFEPIFCQLVLLAFSTQIQGHLCFGITSSSLNPPRSSAPSMGVLLIRYEDEDGRCSLPAPHPYPLLNRHLWQSSSGDSRPLFCTISTLFLSLSMASRTQKCDVGSAVFQASGWVRLRKRSERRESEYKRLEVFRDRSVIINYSA</sequence>